<dbReference type="GO" id="GO:0005737">
    <property type="term" value="C:cytoplasm"/>
    <property type="evidence" value="ECO:0007669"/>
    <property type="project" value="UniProtKB-SubCell"/>
</dbReference>
<evidence type="ECO:0000256" key="5">
    <source>
        <dbReference type="ARBA" id="ARBA00022664"/>
    </source>
</evidence>
<keyword evidence="12" id="KW-1185">Reference proteome</keyword>
<feature type="domain" description="RRM" evidence="10">
    <location>
        <begin position="106"/>
        <end position="186"/>
    </location>
</feature>
<dbReference type="GO" id="GO:0006397">
    <property type="term" value="P:mRNA processing"/>
    <property type="evidence" value="ECO:0007669"/>
    <property type="project" value="UniProtKB-KW"/>
</dbReference>
<dbReference type="AlphaFoldDB" id="A0ABD0LD55"/>
<dbReference type="Proteomes" id="UP001519460">
    <property type="component" value="Unassembled WGS sequence"/>
</dbReference>
<keyword evidence="5" id="KW-0507">mRNA processing</keyword>
<feature type="domain" description="RRM" evidence="10">
    <location>
        <begin position="18"/>
        <end position="99"/>
    </location>
</feature>
<dbReference type="PROSITE" id="PS50102">
    <property type="entry name" value="RRM"/>
    <property type="match status" value="3"/>
</dbReference>
<evidence type="ECO:0000313" key="12">
    <source>
        <dbReference type="Proteomes" id="UP001519460"/>
    </source>
</evidence>
<keyword evidence="6" id="KW-0677">Repeat</keyword>
<evidence type="ECO:0000313" key="11">
    <source>
        <dbReference type="EMBL" id="KAK7497360.1"/>
    </source>
</evidence>
<dbReference type="Pfam" id="PF00076">
    <property type="entry name" value="RRM_1"/>
    <property type="match status" value="3"/>
</dbReference>
<keyword evidence="4" id="KW-0963">Cytoplasm</keyword>
<name>A0ABD0LD55_9CAEN</name>
<accession>A0ABD0LD55</accession>
<dbReference type="FunFam" id="3.30.70.330:FF:000013">
    <property type="entry name" value="CUGBP Elav-like family member 1 isoform 2"/>
    <property type="match status" value="1"/>
</dbReference>
<dbReference type="EMBL" id="JACVVK020000059">
    <property type="protein sequence ID" value="KAK7497360.1"/>
    <property type="molecule type" value="Genomic_DNA"/>
</dbReference>
<evidence type="ECO:0000256" key="9">
    <source>
        <dbReference type="PROSITE-ProRule" id="PRU00176"/>
    </source>
</evidence>
<dbReference type="CDD" id="cd12636">
    <property type="entry name" value="RRM2_Bruno_like"/>
    <property type="match status" value="1"/>
</dbReference>
<dbReference type="CDD" id="cd12631">
    <property type="entry name" value="RRM1_CELF1_2_Bruno"/>
    <property type="match status" value="1"/>
</dbReference>
<evidence type="ECO:0000259" key="10">
    <source>
        <dbReference type="PROSITE" id="PS50102"/>
    </source>
</evidence>
<dbReference type="PANTHER" id="PTHR24012">
    <property type="entry name" value="RNA BINDING PROTEIN"/>
    <property type="match status" value="1"/>
</dbReference>
<evidence type="ECO:0000256" key="4">
    <source>
        <dbReference type="ARBA" id="ARBA00022490"/>
    </source>
</evidence>
<evidence type="ECO:0000256" key="1">
    <source>
        <dbReference type="ARBA" id="ARBA00004123"/>
    </source>
</evidence>
<evidence type="ECO:0000256" key="2">
    <source>
        <dbReference type="ARBA" id="ARBA00004496"/>
    </source>
</evidence>
<evidence type="ECO:0000256" key="7">
    <source>
        <dbReference type="ARBA" id="ARBA00022884"/>
    </source>
</evidence>
<evidence type="ECO:0000256" key="3">
    <source>
        <dbReference type="ARBA" id="ARBA00009621"/>
    </source>
</evidence>
<dbReference type="FunFam" id="3.30.70.330:FF:000016">
    <property type="entry name" value="CUGBP Elav-like family member 1 isoform 2"/>
    <property type="match status" value="1"/>
</dbReference>
<dbReference type="SMART" id="SM00360">
    <property type="entry name" value="RRM"/>
    <property type="match status" value="3"/>
</dbReference>
<dbReference type="FunFam" id="3.30.70.330:FF:000015">
    <property type="entry name" value="CUGBP Elav-like family member 1 isoform 2"/>
    <property type="match status" value="1"/>
</dbReference>
<dbReference type="SUPFAM" id="SSF54928">
    <property type="entry name" value="RNA-binding domain, RBD"/>
    <property type="match status" value="2"/>
</dbReference>
<gene>
    <name evidence="11" type="ORF">BaRGS_00011404</name>
</gene>
<dbReference type="GO" id="GO:0003723">
    <property type="term" value="F:RNA binding"/>
    <property type="evidence" value="ECO:0007669"/>
    <property type="project" value="UniProtKB-UniRule"/>
</dbReference>
<proteinExistence type="inferred from homology"/>
<organism evidence="11 12">
    <name type="scientific">Batillaria attramentaria</name>
    <dbReference type="NCBI Taxonomy" id="370345"/>
    <lineage>
        <taxon>Eukaryota</taxon>
        <taxon>Metazoa</taxon>
        <taxon>Spiralia</taxon>
        <taxon>Lophotrochozoa</taxon>
        <taxon>Mollusca</taxon>
        <taxon>Gastropoda</taxon>
        <taxon>Caenogastropoda</taxon>
        <taxon>Sorbeoconcha</taxon>
        <taxon>Cerithioidea</taxon>
        <taxon>Batillariidae</taxon>
        <taxon>Batillaria</taxon>
    </lineage>
</organism>
<dbReference type="InterPro" id="IPR035979">
    <property type="entry name" value="RBD_domain_sf"/>
</dbReference>
<dbReference type="GO" id="GO:0005634">
    <property type="term" value="C:nucleus"/>
    <property type="evidence" value="ECO:0007669"/>
    <property type="project" value="UniProtKB-SubCell"/>
</dbReference>
<dbReference type="InterPro" id="IPR012677">
    <property type="entry name" value="Nucleotide-bd_a/b_plait_sf"/>
</dbReference>
<sequence length="508" mass="53864">MNPSTQVTSQAEPDPDAIKMFVGQIPRNMDENDLRKMFEDFGPVYQLNVLRDKNTGQSKGCCFVTFFTRKAALEAQNALHNMKTLPMMHHPIQMKPADSEKRNEERKLFVGMLSKKLNENDVRMMFAPFGTIEDCTVLRDANSQSRGCAFVTFANRQCALNSIKSMHHSQTMEGCSSPLVVKLADTQKEKEQKKLQQMTSNLWMSLGGMGAMGPQYIALMQQAAASNMGGSFNMGNLGNALNAVGVQQLLAAAAAASNNPGLLAALAGLSGGNANALGNNSGNSSSGVNSNSNSAGDSSALQNLQGLAALANLASNPAAMNALGAQNMPFNQLNSGASNASGSGTGASSSGLQGLGSGNSGFSNNMNGFGSTNAAGMDALSQAYSGIQQYAASFPNAFNTQAQMQQANSNTPAGKQSEGPDGANLFIYHLPQEFGDQDLMQMFMPFGNVISAKVFIDKQTNLSKCFGFVSYDSPMAAQAAITSMNGFQIGMKRLKVQLKRPKNDSKPY</sequence>
<keyword evidence="7 9" id="KW-0694">RNA-binding</keyword>
<dbReference type="InterPro" id="IPR000504">
    <property type="entry name" value="RRM_dom"/>
</dbReference>
<evidence type="ECO:0000256" key="6">
    <source>
        <dbReference type="ARBA" id="ARBA00022737"/>
    </source>
</evidence>
<comment type="subcellular location">
    <subcellularLocation>
        <location evidence="2">Cytoplasm</location>
    </subcellularLocation>
    <subcellularLocation>
        <location evidence="1">Nucleus</location>
    </subcellularLocation>
</comment>
<dbReference type="InterPro" id="IPR034196">
    <property type="entry name" value="CELF1/2_RRM1"/>
</dbReference>
<evidence type="ECO:0000256" key="8">
    <source>
        <dbReference type="ARBA" id="ARBA00023242"/>
    </source>
</evidence>
<keyword evidence="8" id="KW-0539">Nucleus</keyword>
<reference evidence="11 12" key="1">
    <citation type="journal article" date="2023" name="Sci. Data">
        <title>Genome assembly of the Korean intertidal mud-creeper Batillaria attramentaria.</title>
        <authorList>
            <person name="Patra A.K."/>
            <person name="Ho P.T."/>
            <person name="Jun S."/>
            <person name="Lee S.J."/>
            <person name="Kim Y."/>
            <person name="Won Y.J."/>
        </authorList>
    </citation>
    <scope>NUCLEOTIDE SEQUENCE [LARGE SCALE GENOMIC DNA]</scope>
    <source>
        <strain evidence="11">Wonlab-2016</strain>
    </source>
</reference>
<protein>
    <recommendedName>
        <fullName evidence="10">RRM domain-containing protein</fullName>
    </recommendedName>
</protein>
<feature type="domain" description="RRM" evidence="10">
    <location>
        <begin position="423"/>
        <end position="501"/>
    </location>
</feature>
<comment type="similarity">
    <text evidence="3">Belongs to the CELF/BRUNOL family.</text>
</comment>
<comment type="caution">
    <text evidence="11">The sequence shown here is derived from an EMBL/GenBank/DDBJ whole genome shotgun (WGS) entry which is preliminary data.</text>
</comment>
<dbReference type="Gene3D" id="3.30.70.330">
    <property type="match status" value="3"/>
</dbReference>